<proteinExistence type="predicted"/>
<dbReference type="RefSeq" id="WP_008799753.1">
    <property type="nucleotide sequence ID" value="NC_022196.1"/>
</dbReference>
<protein>
    <recommendedName>
        <fullName evidence="3">Lipoprotein</fullName>
    </recommendedName>
</protein>
<name>C7XPX0_FUSVC</name>
<evidence type="ECO:0000313" key="1">
    <source>
        <dbReference type="EMBL" id="EEU32863.1"/>
    </source>
</evidence>
<gene>
    <name evidence="1" type="ORF">HMPREF0946_00936</name>
</gene>
<dbReference type="Proteomes" id="UP000016231">
    <property type="component" value="Chromosome"/>
</dbReference>
<dbReference type="KEGG" id="fnc:HMPREF0946_00936"/>
<reference evidence="1 2" key="1">
    <citation type="submission" date="2013-08" db="EMBL/GenBank/DDBJ databases">
        <title>The Genome Sequence of Fusobacterium sp. 3_1_36A2.</title>
        <authorList>
            <consortium name="The Broad Institute Genome Sequencing Platform"/>
            <person name="Earl A."/>
            <person name="Ward D."/>
            <person name="Feldgarden M."/>
            <person name="Gevers D."/>
            <person name="Strauss J."/>
            <person name="White A."/>
            <person name="Allen-Vercoe E."/>
            <person name="Walker B."/>
            <person name="Young S.K."/>
            <person name="Zeng Q."/>
            <person name="Gargeya S."/>
            <person name="Fitzgerald M."/>
            <person name="Haas B."/>
            <person name="Abouelleil A."/>
            <person name="Alvarado L."/>
            <person name="Arachchi H.M."/>
            <person name="Berlin A.M."/>
            <person name="Chapman S.B."/>
            <person name="Goldberg J."/>
            <person name="Griggs A."/>
            <person name="Gujja S."/>
            <person name="Hansen M."/>
            <person name="Howarth C."/>
            <person name="Imamovic A."/>
            <person name="Larimer J."/>
            <person name="McCowen C."/>
            <person name="Montmayeur A."/>
            <person name="Murphy C."/>
            <person name="Neiman D."/>
            <person name="Pearson M."/>
            <person name="Priest M."/>
            <person name="Roberts A."/>
            <person name="Saif S."/>
            <person name="Shea T."/>
            <person name="Sisk P."/>
            <person name="Sykes S."/>
            <person name="Wortman J."/>
            <person name="Nusbaum C."/>
            <person name="Birren B."/>
        </authorList>
    </citation>
    <scope>NUCLEOTIDE SEQUENCE [LARGE SCALE GENOMIC DNA]</scope>
    <source>
        <strain evidence="1 2">3_1_36A2</strain>
    </source>
</reference>
<accession>C7XPX0</accession>
<evidence type="ECO:0008006" key="3">
    <source>
        <dbReference type="Google" id="ProtNLM"/>
    </source>
</evidence>
<organism evidence="1 2">
    <name type="scientific">Fusobacterium vincentii 3_1_36A2</name>
    <dbReference type="NCBI Taxonomy" id="469604"/>
    <lineage>
        <taxon>Bacteria</taxon>
        <taxon>Fusobacteriati</taxon>
        <taxon>Fusobacteriota</taxon>
        <taxon>Fusobacteriia</taxon>
        <taxon>Fusobacteriales</taxon>
        <taxon>Fusobacteriaceae</taxon>
        <taxon>Fusobacterium</taxon>
    </lineage>
</organism>
<evidence type="ECO:0000313" key="2">
    <source>
        <dbReference type="Proteomes" id="UP000016231"/>
    </source>
</evidence>
<dbReference type="HOGENOM" id="CLU_3099161_0_0_0"/>
<sequence>MKKILLILSTIIFISCNEKLGIEKEYTVKNKIIEDEKTERVIMPFKIGKVF</sequence>
<dbReference type="PROSITE" id="PS51257">
    <property type="entry name" value="PROKAR_LIPOPROTEIN"/>
    <property type="match status" value="1"/>
</dbReference>
<dbReference type="STRING" id="469604.HMPREF0946_00936"/>
<dbReference type="EMBL" id="CP003700">
    <property type="protein sequence ID" value="EEU32863.1"/>
    <property type="molecule type" value="Genomic_DNA"/>
</dbReference>
<dbReference type="AlphaFoldDB" id="C7XPX0"/>